<evidence type="ECO:0000259" key="5">
    <source>
        <dbReference type="PROSITE" id="PS50865"/>
    </source>
</evidence>
<dbReference type="GO" id="GO:0000981">
    <property type="term" value="F:DNA-binding transcription factor activity, RNA polymerase II-specific"/>
    <property type="evidence" value="ECO:0007669"/>
    <property type="project" value="TreeGrafter"/>
</dbReference>
<dbReference type="InterPro" id="IPR002893">
    <property type="entry name" value="Znf_MYND"/>
</dbReference>
<dbReference type="InterPro" id="IPR024119">
    <property type="entry name" value="TF_DEAF-1"/>
</dbReference>
<keyword evidence="1" id="KW-0479">Metal-binding</keyword>
<sequence>MVTPTHLLTTSFLYATGNTPAVNLTGPVPPDQNVDALLLGCGDVRNVLFSVYMSMRKDRKFDFTCCDIQAEILARNIILYTLILDDFEGENAERIWNIYYHVLVDDDSLSLLREQASKLLKVAATADRWNNGKYGATLRFCDSYTFSRVSKLWKSYALQPSHGDSFKVQQERLHLRITKAKEVQKDIVGNNTVTTGLRSAAPRTDAAFQDINASYEAFWESGLSKLNQARPKNLNPMFDITNPQCILHYGTDPVIGYHLSTTYVGLSGESPLKANKANSKQVGACFSVALDQFRAFSKAFRESASLLTLRFVTTDAMALCHTLQHVQIYKSNSAGCYRSFQTWEPLILDTVDHSLQRAGAAAPLSFDIIDTSNLADHFGYLNLLTAAGPLLKPKPTSTLSTEVLVQRETDMEQHKKNLLYGDIPTVALLLGLDPVEIWTGTTATSRFDERFTLDMADGSEPDTPTTQSRFVLHWKSAAIQDNPTGQPSLTFESKELAGLLLQVYKGMFCDEDPTSWLSGIVDKLQRKTYGYHTRSSFVAILSLVRRRSMVDWDVFMRKLYYLIMNDTSMKAGASYAAEMIAHLDVLRLRPMIDTELPSRAAVSHPQCPLRHWEDLPSSLCVTMVVPRENLRLFKKASIKSGSPIVQMVLRAMDIQAQSFYLSIQAGFGHLKALGAKYSEDLALEIEEDESNWDGTAPMIVSAVVPASVVLQKIDLSTEVMFTLNQSPHSFAMFSDKLGLELAISKSTLASKDVYITKNRPNMSTQMSFSGTCASPSIQNAKPFSTPPDSGKEITSIRFQAQLTPDQSKLANILAHVDVFPGQLQDVLRSGAGVQTSQVSSYEISVSFDTGVLVKKVRFPMPITIVGGKTRVARKSSYIEFIAPVPAQKELAARLDSLYPMIREKGSIGLRTPHYVSLDVLPIFSRTNPAGMSWLIPRVSDMFSFGERKTREIQMASGANAGDVRVNFKDSLFSLFSHSTGINGVPRHDVLALNNPQEGGVHVLIFISSLRLDMSCQHIVLDTAVLPLSMDIMPQMVSLIDKLQQRGVMSIIVDNDELCMWKHALPAMVERCRDWNHKPSCEYRISGKIPVSVEFGQQLLCSCGRGKFPSGYKTAFPGIWNKLSKYAVRAAIAPSFPVPFVERSLELKDLDKLDEWRNAGSVDGVAKKLASLKLKKGSCFRCDRRKVSLLRCSGCKVAEYCSKECQKEDWKDGKHKNMCPLMGKSSF</sequence>
<dbReference type="OrthoDB" id="432970at2759"/>
<dbReference type="InterPro" id="IPR027974">
    <property type="entry name" value="DUF4470"/>
</dbReference>
<dbReference type="Pfam" id="PF14737">
    <property type="entry name" value="DUF4470"/>
    <property type="match status" value="1"/>
</dbReference>
<dbReference type="Pfam" id="PF01753">
    <property type="entry name" value="zf-MYND"/>
    <property type="match status" value="1"/>
</dbReference>
<dbReference type="PROSITE" id="PS50865">
    <property type="entry name" value="ZF_MYND_2"/>
    <property type="match status" value="1"/>
</dbReference>
<dbReference type="SUPFAM" id="SSF144232">
    <property type="entry name" value="HIT/MYND zinc finger-like"/>
    <property type="match status" value="1"/>
</dbReference>
<dbReference type="GO" id="GO:0008270">
    <property type="term" value="F:zinc ion binding"/>
    <property type="evidence" value="ECO:0007669"/>
    <property type="project" value="UniProtKB-KW"/>
</dbReference>
<feature type="domain" description="MYND-type" evidence="5">
    <location>
        <begin position="1178"/>
        <end position="1218"/>
    </location>
</feature>
<proteinExistence type="predicted"/>
<evidence type="ECO:0000256" key="1">
    <source>
        <dbReference type="ARBA" id="ARBA00022723"/>
    </source>
</evidence>
<dbReference type="PANTHER" id="PTHR10237">
    <property type="entry name" value="DEFORMED EPIDERMAL AUTOREGULATORY FACTOR 1 HOMOLOG SUPPRESSIN"/>
    <property type="match status" value="1"/>
</dbReference>
<dbReference type="Proteomes" id="UP000019804">
    <property type="component" value="Unassembled WGS sequence"/>
</dbReference>
<dbReference type="PANTHER" id="PTHR10237:SF15">
    <property type="entry name" value="LD37257P"/>
    <property type="match status" value="1"/>
</dbReference>
<dbReference type="PROSITE" id="PS01360">
    <property type="entry name" value="ZF_MYND_1"/>
    <property type="match status" value="1"/>
</dbReference>
<keyword evidence="7" id="KW-1185">Reference proteome</keyword>
<organism evidence="6 7">
    <name type="scientific">Aspergillus ruber (strain CBS 135680)</name>
    <dbReference type="NCBI Taxonomy" id="1388766"/>
    <lineage>
        <taxon>Eukaryota</taxon>
        <taxon>Fungi</taxon>
        <taxon>Dikarya</taxon>
        <taxon>Ascomycota</taxon>
        <taxon>Pezizomycotina</taxon>
        <taxon>Eurotiomycetes</taxon>
        <taxon>Eurotiomycetidae</taxon>
        <taxon>Eurotiales</taxon>
        <taxon>Aspergillaceae</taxon>
        <taxon>Aspergillus</taxon>
        <taxon>Aspergillus subgen. Aspergillus</taxon>
    </lineage>
</organism>
<evidence type="ECO:0000256" key="4">
    <source>
        <dbReference type="PROSITE-ProRule" id="PRU00134"/>
    </source>
</evidence>
<dbReference type="GeneID" id="63701908"/>
<evidence type="ECO:0000313" key="7">
    <source>
        <dbReference type="Proteomes" id="UP000019804"/>
    </source>
</evidence>
<reference evidence="7" key="1">
    <citation type="journal article" date="2014" name="Nat. Commun.">
        <title>Genomic adaptations of the halophilic Dead Sea filamentous fungus Eurotium rubrum.</title>
        <authorList>
            <person name="Kis-Papo T."/>
            <person name="Weig A.R."/>
            <person name="Riley R."/>
            <person name="Persoh D."/>
            <person name="Salamov A."/>
            <person name="Sun H."/>
            <person name="Lipzen A."/>
            <person name="Wasser S.P."/>
            <person name="Rambold G."/>
            <person name="Grigoriev I.V."/>
            <person name="Nevo E."/>
        </authorList>
    </citation>
    <scope>NUCLEOTIDE SEQUENCE [LARGE SCALE GENOMIC DNA]</scope>
    <source>
        <strain evidence="7">CBS 135680</strain>
    </source>
</reference>
<evidence type="ECO:0000256" key="2">
    <source>
        <dbReference type="ARBA" id="ARBA00022771"/>
    </source>
</evidence>
<name>A0A017RZ99_ASPRC</name>
<dbReference type="RefSeq" id="XP_040633768.1">
    <property type="nucleotide sequence ID" value="XM_040786784.1"/>
</dbReference>
<evidence type="ECO:0000256" key="3">
    <source>
        <dbReference type="ARBA" id="ARBA00022833"/>
    </source>
</evidence>
<dbReference type="EMBL" id="KK088474">
    <property type="protein sequence ID" value="EYE90078.1"/>
    <property type="molecule type" value="Genomic_DNA"/>
</dbReference>
<dbReference type="AlphaFoldDB" id="A0A017RZ99"/>
<gene>
    <name evidence="6" type="ORF">EURHEDRAFT_519395</name>
</gene>
<dbReference type="HOGENOM" id="CLU_007974_0_1_1"/>
<keyword evidence="2 4" id="KW-0863">Zinc-finger</keyword>
<dbReference type="Gene3D" id="6.10.140.2220">
    <property type="match status" value="1"/>
</dbReference>
<keyword evidence="3" id="KW-0862">Zinc</keyword>
<dbReference type="GO" id="GO:0005634">
    <property type="term" value="C:nucleus"/>
    <property type="evidence" value="ECO:0007669"/>
    <property type="project" value="TreeGrafter"/>
</dbReference>
<protein>
    <recommendedName>
        <fullName evidence="5">MYND-type domain-containing protein</fullName>
    </recommendedName>
</protein>
<accession>A0A017RZ99</accession>
<evidence type="ECO:0000313" key="6">
    <source>
        <dbReference type="EMBL" id="EYE90078.1"/>
    </source>
</evidence>